<dbReference type="Proteomes" id="UP001058602">
    <property type="component" value="Plasmid p1"/>
</dbReference>
<dbReference type="PANTHER" id="PTHR22939">
    <property type="entry name" value="SERINE PROTEASE FAMILY S1C HTRA-RELATED"/>
    <property type="match status" value="1"/>
</dbReference>
<evidence type="ECO:0000313" key="3">
    <source>
        <dbReference type="Proteomes" id="UP001058602"/>
    </source>
</evidence>
<dbReference type="GO" id="GO:0006508">
    <property type="term" value="P:proteolysis"/>
    <property type="evidence" value="ECO:0007669"/>
    <property type="project" value="UniProtKB-KW"/>
</dbReference>
<dbReference type="EMBL" id="CP102098">
    <property type="protein sequence ID" value="UUM33196.1"/>
    <property type="molecule type" value="Genomic_DNA"/>
</dbReference>
<feature type="chain" id="PRO_5046250434" evidence="1">
    <location>
        <begin position="24"/>
        <end position="278"/>
    </location>
</feature>
<protein>
    <submittedName>
        <fullName evidence="2">Serine protease</fullName>
    </submittedName>
</protein>
<keyword evidence="3" id="KW-1185">Reference proteome</keyword>
<keyword evidence="2" id="KW-0378">Hydrolase</keyword>
<dbReference type="GO" id="GO:0008233">
    <property type="term" value="F:peptidase activity"/>
    <property type="evidence" value="ECO:0007669"/>
    <property type="project" value="UniProtKB-KW"/>
</dbReference>
<gene>
    <name evidence="2" type="ORF">NP165_19985</name>
</gene>
<sequence>MIRRLLAVLAAAVLATVATVAQANDWREQAADVLPSVVTVKTVDAATASRVMEIPGFRLGWATKATEYLNRWLTGWRPTPTDQTPTYDSTGFVVEIEGRSYVMTAAHSVEAMSRAGFTVITAEGEQHAAQLIGHEPRHRGADVALLAVPTLNRPALPFAAGTERGEPVAAVGGPAGFSESISAGIVSHPRRSWLATSRNNEVLRGGRDLIQIDARIYQGSSGGPVINQAGEVVGVVSFTHNPTGFGFLVNAKDAQQAAQRIATRCSTANPCDWLAVVQ</sequence>
<keyword evidence="2" id="KW-0645">Protease</keyword>
<dbReference type="Pfam" id="PF13365">
    <property type="entry name" value="Trypsin_2"/>
    <property type="match status" value="1"/>
</dbReference>
<dbReference type="InterPro" id="IPR009003">
    <property type="entry name" value="Peptidase_S1_PA"/>
</dbReference>
<organism evidence="2 3">
    <name type="scientific">Vibrio japonicus</name>
    <dbReference type="NCBI Taxonomy" id="1824638"/>
    <lineage>
        <taxon>Bacteria</taxon>
        <taxon>Pseudomonadati</taxon>
        <taxon>Pseudomonadota</taxon>
        <taxon>Gammaproteobacteria</taxon>
        <taxon>Vibrionales</taxon>
        <taxon>Vibrionaceae</taxon>
        <taxon>Vibrio</taxon>
    </lineage>
</organism>
<geneLocation type="plasmid" evidence="2 3">
    <name>p1</name>
</geneLocation>
<dbReference type="PANTHER" id="PTHR22939:SF129">
    <property type="entry name" value="SERINE PROTEASE HTRA2, MITOCHONDRIAL"/>
    <property type="match status" value="1"/>
</dbReference>
<dbReference type="Gene3D" id="2.40.10.10">
    <property type="entry name" value="Trypsin-like serine proteases"/>
    <property type="match status" value="2"/>
</dbReference>
<dbReference type="SUPFAM" id="SSF50494">
    <property type="entry name" value="Trypsin-like serine proteases"/>
    <property type="match status" value="1"/>
</dbReference>
<name>A0ABY5LMX7_9VIBR</name>
<proteinExistence type="predicted"/>
<accession>A0ABY5LMX7</accession>
<reference evidence="2" key="1">
    <citation type="submission" date="2022-07" db="EMBL/GenBank/DDBJ databases">
        <title>Complete genome of Vibrio japonicus strain JCM 31412T and phylogenomic assessment of the Nereis clade of the genus Vibrio.</title>
        <authorList>
            <person name="Shlafstein M.D."/>
            <person name="Emsley S.A."/>
            <person name="Ushijima B."/>
            <person name="Videau P."/>
            <person name="Saw J.H."/>
        </authorList>
    </citation>
    <scope>NUCLEOTIDE SEQUENCE</scope>
    <source>
        <strain evidence="2">JCM 31412</strain>
        <plasmid evidence="2">p1</plasmid>
    </source>
</reference>
<evidence type="ECO:0000256" key="1">
    <source>
        <dbReference type="SAM" id="SignalP"/>
    </source>
</evidence>
<dbReference type="RefSeq" id="WP_257086884.1">
    <property type="nucleotide sequence ID" value="NZ_CP102098.1"/>
</dbReference>
<dbReference type="InterPro" id="IPR043504">
    <property type="entry name" value="Peptidase_S1_PA_chymotrypsin"/>
</dbReference>
<keyword evidence="2" id="KW-0614">Plasmid</keyword>
<evidence type="ECO:0000313" key="2">
    <source>
        <dbReference type="EMBL" id="UUM33196.1"/>
    </source>
</evidence>
<feature type="signal peptide" evidence="1">
    <location>
        <begin position="1"/>
        <end position="23"/>
    </location>
</feature>
<keyword evidence="1" id="KW-0732">Signal</keyword>
<dbReference type="PRINTS" id="PR00834">
    <property type="entry name" value="PROTEASES2C"/>
</dbReference>
<dbReference type="InterPro" id="IPR001940">
    <property type="entry name" value="Peptidase_S1C"/>
</dbReference>